<dbReference type="Gene3D" id="3.40.50.1820">
    <property type="entry name" value="alpha/beta hydrolase"/>
    <property type="match status" value="1"/>
</dbReference>
<comment type="caution">
    <text evidence="2">The sequence shown here is derived from an EMBL/GenBank/DDBJ whole genome shotgun (WGS) entry which is preliminary data.</text>
</comment>
<dbReference type="EMBL" id="JBHSZO010000020">
    <property type="protein sequence ID" value="MFC7219373.1"/>
    <property type="molecule type" value="Genomic_DNA"/>
</dbReference>
<dbReference type="Proteomes" id="UP001596413">
    <property type="component" value="Unassembled WGS sequence"/>
</dbReference>
<dbReference type="PRINTS" id="PR00111">
    <property type="entry name" value="ABHYDROLASE"/>
</dbReference>
<dbReference type="PANTHER" id="PTHR43798">
    <property type="entry name" value="MONOACYLGLYCEROL LIPASE"/>
    <property type="match status" value="1"/>
</dbReference>
<dbReference type="Pfam" id="PF00561">
    <property type="entry name" value="Abhydrolase_1"/>
    <property type="match status" value="1"/>
</dbReference>
<dbReference type="SUPFAM" id="SSF53474">
    <property type="entry name" value="alpha/beta-Hydrolases"/>
    <property type="match status" value="1"/>
</dbReference>
<proteinExistence type="predicted"/>
<dbReference type="InterPro" id="IPR029058">
    <property type="entry name" value="AB_hydrolase_fold"/>
</dbReference>
<accession>A0ABW2GFA0</accession>
<protein>
    <submittedName>
        <fullName evidence="2">Alpha/beta fold hydrolase</fullName>
    </submittedName>
</protein>
<evidence type="ECO:0000259" key="1">
    <source>
        <dbReference type="Pfam" id="PF00561"/>
    </source>
</evidence>
<organism evidence="2 3">
    <name type="scientific">Streptomyces polyrhachis</name>
    <dbReference type="NCBI Taxonomy" id="1282885"/>
    <lineage>
        <taxon>Bacteria</taxon>
        <taxon>Bacillati</taxon>
        <taxon>Actinomycetota</taxon>
        <taxon>Actinomycetes</taxon>
        <taxon>Kitasatosporales</taxon>
        <taxon>Streptomycetaceae</taxon>
        <taxon>Streptomyces</taxon>
    </lineage>
</organism>
<dbReference type="InterPro" id="IPR050266">
    <property type="entry name" value="AB_hydrolase_sf"/>
</dbReference>
<reference evidence="3" key="1">
    <citation type="journal article" date="2019" name="Int. J. Syst. Evol. Microbiol.">
        <title>The Global Catalogue of Microorganisms (GCM) 10K type strain sequencing project: providing services to taxonomists for standard genome sequencing and annotation.</title>
        <authorList>
            <consortium name="The Broad Institute Genomics Platform"/>
            <consortium name="The Broad Institute Genome Sequencing Center for Infectious Disease"/>
            <person name="Wu L."/>
            <person name="Ma J."/>
        </authorList>
    </citation>
    <scope>NUCLEOTIDE SEQUENCE [LARGE SCALE GENOMIC DNA]</scope>
    <source>
        <strain evidence="3">CGMCC 1.13681</strain>
    </source>
</reference>
<keyword evidence="3" id="KW-1185">Reference proteome</keyword>
<evidence type="ECO:0000313" key="2">
    <source>
        <dbReference type="EMBL" id="MFC7219373.1"/>
    </source>
</evidence>
<dbReference type="GO" id="GO:0016787">
    <property type="term" value="F:hydrolase activity"/>
    <property type="evidence" value="ECO:0007669"/>
    <property type="project" value="UniProtKB-KW"/>
</dbReference>
<dbReference type="InterPro" id="IPR000073">
    <property type="entry name" value="AB_hydrolase_1"/>
</dbReference>
<evidence type="ECO:0000313" key="3">
    <source>
        <dbReference type="Proteomes" id="UP001596413"/>
    </source>
</evidence>
<gene>
    <name evidence="2" type="ORF">ACFQLX_14520</name>
</gene>
<dbReference type="RefSeq" id="WP_386415017.1">
    <property type="nucleotide sequence ID" value="NZ_JBHSZO010000020.1"/>
</dbReference>
<name>A0ABW2GFA0_9ACTN</name>
<keyword evidence="2" id="KW-0378">Hydrolase</keyword>
<dbReference type="PANTHER" id="PTHR43798:SF33">
    <property type="entry name" value="HYDROLASE, PUTATIVE (AFU_ORTHOLOGUE AFUA_2G14860)-RELATED"/>
    <property type="match status" value="1"/>
</dbReference>
<feature type="domain" description="AB hydrolase-1" evidence="1">
    <location>
        <begin position="26"/>
        <end position="124"/>
    </location>
</feature>
<sequence>MHDAVVTSDGDRIRWVELAGSEPARVYLHGLGASSPVYFAAAAAHPLLAGRRSLLVDLLGFGVSDRPPGFDYGLESHADAVAAALRAAGVAGAEVIGHSMGGSVAVVLAARHPELVSRLLVVDGNLDAQAPARGAAGSRGIAAYSEDEFVHGGGWEATATSVGAAWWATMRLSGRKALHRSSVRLCRGTAPSVRELLRGLSVPRTFIWPASDGELRGAGELAASGVRLAPLADCGHNVMLDAPDAFAQSAAQALG</sequence>